<evidence type="ECO:0000256" key="2">
    <source>
        <dbReference type="ARBA" id="ARBA00022525"/>
    </source>
</evidence>
<evidence type="ECO:0000313" key="11">
    <source>
        <dbReference type="Proteomes" id="UP000694405"/>
    </source>
</evidence>
<dbReference type="InterPro" id="IPR018097">
    <property type="entry name" value="EGF_Ca-bd_CS"/>
</dbReference>
<keyword evidence="2" id="KW-0964">Secreted</keyword>
<dbReference type="InterPro" id="IPR049883">
    <property type="entry name" value="NOTCH1_EGF-like"/>
</dbReference>
<comment type="caution">
    <text evidence="8">Lacks conserved residue(s) required for the propagation of feature annotation.</text>
</comment>
<evidence type="ECO:0000256" key="5">
    <source>
        <dbReference type="ARBA" id="ARBA00022737"/>
    </source>
</evidence>
<evidence type="ECO:0000256" key="9">
    <source>
        <dbReference type="SAM" id="MobiDB-lite"/>
    </source>
</evidence>
<keyword evidence="5" id="KW-0677">Repeat</keyword>
<dbReference type="SMART" id="SM00179">
    <property type="entry name" value="EGF_CA"/>
    <property type="match status" value="4"/>
</dbReference>
<protein>
    <submittedName>
        <fullName evidence="10">Uncharacterized protein</fullName>
    </submittedName>
</protein>
<dbReference type="AlphaFoldDB" id="A0A8V5GTV3"/>
<keyword evidence="4" id="KW-0732">Signal</keyword>
<dbReference type="GO" id="GO:0005576">
    <property type="term" value="C:extracellular region"/>
    <property type="evidence" value="ECO:0007669"/>
    <property type="project" value="UniProtKB-SubCell"/>
</dbReference>
<sequence>MLLLSPLSCPPDINECSLNPLLCAFRCINTFGSYECTCPSGYALREDRRMCRDLDECAEGLHDCESRGMLCKNLIGTFMCICPPGMQRRPDGEGCTGSKEQAGRDPQGGWRPSSSRQCPCGFILCPSVKQLLPRAAHVSELPGCPIRCPHTQNLCSPLDIWSIHFQHNIMPCVLSIESLQVWCFKHGGSWKAGMWPVPHLFVALSFPDENECRTKPGICPNGRCINTVGSYRCDCNEGFEVSPSGTECIDIDECKVLPNLCKNGQCINSIGSFRCHCRLGYTADITGTPGFVLILMSRDDKAAEVEG</sequence>
<dbReference type="FunFam" id="2.10.25.10:FF:000003">
    <property type="entry name" value="fibrillin-1 isoform X1"/>
    <property type="match status" value="1"/>
</dbReference>
<dbReference type="InterPro" id="IPR000742">
    <property type="entry name" value="EGF"/>
</dbReference>
<evidence type="ECO:0000256" key="6">
    <source>
        <dbReference type="ARBA" id="ARBA00023157"/>
    </source>
</evidence>
<evidence type="ECO:0000256" key="8">
    <source>
        <dbReference type="PROSITE-ProRule" id="PRU00076"/>
    </source>
</evidence>
<dbReference type="CDD" id="cd00054">
    <property type="entry name" value="EGF_CA"/>
    <property type="match status" value="3"/>
</dbReference>
<evidence type="ECO:0000313" key="10">
    <source>
        <dbReference type="Ensembl" id="ENSMUNP00000026781.1"/>
    </source>
</evidence>
<evidence type="ECO:0000256" key="7">
    <source>
        <dbReference type="ARBA" id="ARBA00023180"/>
    </source>
</evidence>
<dbReference type="FunFam" id="2.10.25.10:FF:000196">
    <property type="entry name" value="Fibrillin 2"/>
    <property type="match status" value="1"/>
</dbReference>
<dbReference type="Proteomes" id="UP000694405">
    <property type="component" value="Chromosome 19"/>
</dbReference>
<dbReference type="Pfam" id="PF07645">
    <property type="entry name" value="EGF_CA"/>
    <property type="match status" value="4"/>
</dbReference>
<keyword evidence="11" id="KW-1185">Reference proteome</keyword>
<dbReference type="FunFam" id="2.10.25.10:FF:000010">
    <property type="entry name" value="Pro-epidermal growth factor"/>
    <property type="match status" value="1"/>
</dbReference>
<proteinExistence type="predicted"/>
<dbReference type="SMART" id="SM00181">
    <property type="entry name" value="EGF"/>
    <property type="match status" value="4"/>
</dbReference>
<dbReference type="PROSITE" id="PS01186">
    <property type="entry name" value="EGF_2"/>
    <property type="match status" value="2"/>
</dbReference>
<dbReference type="FunFam" id="2.10.25.10:FF:000107">
    <property type="entry name" value="Fibrillin 2"/>
    <property type="match status" value="1"/>
</dbReference>
<dbReference type="GO" id="GO:0005509">
    <property type="term" value="F:calcium ion binding"/>
    <property type="evidence" value="ECO:0007669"/>
    <property type="project" value="InterPro"/>
</dbReference>
<dbReference type="Ensembl" id="ENSMUNT00000027355.1">
    <property type="protein sequence ID" value="ENSMUNP00000026781.1"/>
    <property type="gene ID" value="ENSMUNG00000020683.1"/>
</dbReference>
<reference evidence="10" key="2">
    <citation type="submission" date="2025-08" db="UniProtKB">
        <authorList>
            <consortium name="Ensembl"/>
        </authorList>
    </citation>
    <scope>IDENTIFICATION</scope>
</reference>
<evidence type="ECO:0000256" key="4">
    <source>
        <dbReference type="ARBA" id="ARBA00022729"/>
    </source>
</evidence>
<dbReference type="SUPFAM" id="SSF57196">
    <property type="entry name" value="EGF/Laminin"/>
    <property type="match status" value="4"/>
</dbReference>
<dbReference type="InterPro" id="IPR052080">
    <property type="entry name" value="vWF_C/EGF_Fibrillin"/>
</dbReference>
<reference evidence="10" key="1">
    <citation type="submission" date="2020-03" db="EMBL/GenBank/DDBJ databases">
        <title>Melopsittacus undulatus (budgerigar) genome, bMelUnd1, maternal haplotype with Z.</title>
        <authorList>
            <person name="Gedman G."/>
            <person name="Mountcastle J."/>
            <person name="Haase B."/>
            <person name="Formenti G."/>
            <person name="Wright T."/>
            <person name="Apodaca J."/>
            <person name="Pelan S."/>
            <person name="Chow W."/>
            <person name="Rhie A."/>
            <person name="Howe K."/>
            <person name="Fedrigo O."/>
            <person name="Jarvis E.D."/>
        </authorList>
    </citation>
    <scope>NUCLEOTIDE SEQUENCE [LARGE SCALE GENOMIC DNA]</scope>
</reference>
<dbReference type="PANTHER" id="PTHR47333:SF5">
    <property type="entry name" value="FIBRILLIN-3"/>
    <property type="match status" value="1"/>
</dbReference>
<keyword evidence="6" id="KW-1015">Disulfide bond</keyword>
<dbReference type="PANTHER" id="PTHR47333">
    <property type="entry name" value="VON WILLEBRAND FACTOR C AND EGF DOMAIN-CONTAINING PROTEIN"/>
    <property type="match status" value="1"/>
</dbReference>
<evidence type="ECO:0000256" key="1">
    <source>
        <dbReference type="ARBA" id="ARBA00004613"/>
    </source>
</evidence>
<keyword evidence="3 8" id="KW-0245">EGF-like domain</keyword>
<dbReference type="PROSITE" id="PS50026">
    <property type="entry name" value="EGF_3"/>
    <property type="match status" value="3"/>
</dbReference>
<reference evidence="10" key="3">
    <citation type="submission" date="2025-09" db="UniProtKB">
        <authorList>
            <consortium name="Ensembl"/>
        </authorList>
    </citation>
    <scope>IDENTIFICATION</scope>
</reference>
<dbReference type="InterPro" id="IPR000152">
    <property type="entry name" value="EGF-type_Asp/Asn_hydroxyl_site"/>
</dbReference>
<dbReference type="Gene3D" id="2.10.25.10">
    <property type="entry name" value="Laminin"/>
    <property type="match status" value="4"/>
</dbReference>
<dbReference type="PROSITE" id="PS00010">
    <property type="entry name" value="ASX_HYDROXYL"/>
    <property type="match status" value="4"/>
</dbReference>
<feature type="region of interest" description="Disordered" evidence="9">
    <location>
        <begin position="93"/>
        <end position="112"/>
    </location>
</feature>
<dbReference type="InterPro" id="IPR001881">
    <property type="entry name" value="EGF-like_Ca-bd_dom"/>
</dbReference>
<organism evidence="10 11">
    <name type="scientific">Melopsittacus undulatus</name>
    <name type="common">Budgerigar</name>
    <name type="synonym">Psittacus undulatus</name>
    <dbReference type="NCBI Taxonomy" id="13146"/>
    <lineage>
        <taxon>Eukaryota</taxon>
        <taxon>Metazoa</taxon>
        <taxon>Chordata</taxon>
        <taxon>Craniata</taxon>
        <taxon>Vertebrata</taxon>
        <taxon>Euteleostomi</taxon>
        <taxon>Archelosauria</taxon>
        <taxon>Archosauria</taxon>
        <taxon>Dinosauria</taxon>
        <taxon>Saurischia</taxon>
        <taxon>Theropoda</taxon>
        <taxon>Coelurosauria</taxon>
        <taxon>Aves</taxon>
        <taxon>Neognathae</taxon>
        <taxon>Neoaves</taxon>
        <taxon>Telluraves</taxon>
        <taxon>Australaves</taxon>
        <taxon>Psittaciformes</taxon>
        <taxon>Psittaculidae</taxon>
        <taxon>Melopsittacus</taxon>
    </lineage>
</organism>
<comment type="subcellular location">
    <subcellularLocation>
        <location evidence="1">Secreted</location>
    </subcellularLocation>
</comment>
<dbReference type="PROSITE" id="PS01187">
    <property type="entry name" value="EGF_CA"/>
    <property type="match status" value="2"/>
</dbReference>
<keyword evidence="7" id="KW-0325">Glycoprotein</keyword>
<name>A0A8V5GTV3_MELUD</name>
<evidence type="ECO:0000256" key="3">
    <source>
        <dbReference type="ARBA" id="ARBA00022536"/>
    </source>
</evidence>
<accession>A0A8V5GTV3</accession>